<comment type="caution">
    <text evidence="4">The sequence shown here is derived from an EMBL/GenBank/DDBJ whole genome shotgun (WGS) entry which is preliminary data.</text>
</comment>
<dbReference type="Proteomes" id="UP000294902">
    <property type="component" value="Unassembled WGS sequence"/>
</dbReference>
<comment type="catalytic activity">
    <reaction evidence="3">
        <text>adenosine + phosphate = alpha-D-ribose 1-phosphate + adenine</text>
        <dbReference type="Rhea" id="RHEA:27642"/>
        <dbReference type="ChEBI" id="CHEBI:16335"/>
        <dbReference type="ChEBI" id="CHEBI:16708"/>
        <dbReference type="ChEBI" id="CHEBI:43474"/>
        <dbReference type="ChEBI" id="CHEBI:57720"/>
        <dbReference type="EC" id="2.4.2.1"/>
    </reaction>
</comment>
<gene>
    <name evidence="3" type="primary">ppnP</name>
    <name evidence="4" type="ORF">EDC18_102113</name>
</gene>
<evidence type="ECO:0000313" key="4">
    <source>
        <dbReference type="EMBL" id="TCT16097.1"/>
    </source>
</evidence>
<comment type="catalytic activity">
    <reaction evidence="3">
        <text>uridine + phosphate = alpha-D-ribose 1-phosphate + uracil</text>
        <dbReference type="Rhea" id="RHEA:24388"/>
        <dbReference type="ChEBI" id="CHEBI:16704"/>
        <dbReference type="ChEBI" id="CHEBI:17568"/>
        <dbReference type="ChEBI" id="CHEBI:43474"/>
        <dbReference type="ChEBI" id="CHEBI:57720"/>
        <dbReference type="EC" id="2.4.2.2"/>
    </reaction>
</comment>
<dbReference type="GO" id="GO:0005829">
    <property type="term" value="C:cytosol"/>
    <property type="evidence" value="ECO:0007669"/>
    <property type="project" value="TreeGrafter"/>
</dbReference>
<dbReference type="EC" id="2.4.2.2" evidence="3"/>
<protein>
    <recommendedName>
        <fullName evidence="3">Pyrimidine/purine nucleoside phosphorylase</fullName>
        <ecNumber evidence="3">2.4.2.1</ecNumber>
        <ecNumber evidence="3">2.4.2.2</ecNumber>
    </recommendedName>
    <alternativeName>
        <fullName evidence="3">Adenosine phosphorylase</fullName>
    </alternativeName>
    <alternativeName>
        <fullName evidence="3">Cytidine phosphorylase</fullName>
    </alternativeName>
    <alternativeName>
        <fullName evidence="3">Guanosine phosphorylase</fullName>
    </alternativeName>
    <alternativeName>
        <fullName evidence="3">Inosine phosphorylase</fullName>
    </alternativeName>
    <alternativeName>
        <fullName evidence="3">Thymidine phosphorylase</fullName>
    </alternativeName>
    <alternativeName>
        <fullName evidence="3">Uridine phosphorylase</fullName>
    </alternativeName>
    <alternativeName>
        <fullName evidence="3">Xanthosine phosphorylase</fullName>
    </alternativeName>
</protein>
<organism evidence="4 5">
    <name type="scientific">Natranaerovirga pectinivora</name>
    <dbReference type="NCBI Taxonomy" id="682400"/>
    <lineage>
        <taxon>Bacteria</taxon>
        <taxon>Bacillati</taxon>
        <taxon>Bacillota</taxon>
        <taxon>Clostridia</taxon>
        <taxon>Lachnospirales</taxon>
        <taxon>Natranaerovirgaceae</taxon>
        <taxon>Natranaerovirga</taxon>
    </lineage>
</organism>
<comment type="function">
    <text evidence="3">Catalyzes the phosphorolysis of diverse nucleosides, yielding D-ribose 1-phosphate and the respective free bases. Can use uridine, adenosine, guanosine, cytidine, thymidine, inosine and xanthosine as substrates. Also catalyzes the reverse reactions.</text>
</comment>
<evidence type="ECO:0000256" key="2">
    <source>
        <dbReference type="ARBA" id="ARBA00022679"/>
    </source>
</evidence>
<comment type="catalytic activity">
    <reaction evidence="3">
        <text>thymidine + phosphate = 2-deoxy-alpha-D-ribose 1-phosphate + thymine</text>
        <dbReference type="Rhea" id="RHEA:16037"/>
        <dbReference type="ChEBI" id="CHEBI:17748"/>
        <dbReference type="ChEBI" id="CHEBI:17821"/>
        <dbReference type="ChEBI" id="CHEBI:43474"/>
        <dbReference type="ChEBI" id="CHEBI:57259"/>
        <dbReference type="EC" id="2.4.2.2"/>
    </reaction>
</comment>
<dbReference type="GO" id="GO:0009032">
    <property type="term" value="F:thymidine phosphorylase activity"/>
    <property type="evidence" value="ECO:0007669"/>
    <property type="project" value="RHEA"/>
</dbReference>
<dbReference type="AlphaFoldDB" id="A0A4V2V0H1"/>
<dbReference type="GO" id="GO:0004731">
    <property type="term" value="F:purine-nucleoside phosphorylase activity"/>
    <property type="evidence" value="ECO:0007669"/>
    <property type="project" value="UniProtKB-UniRule"/>
</dbReference>
<keyword evidence="2 3" id="KW-0808">Transferase</keyword>
<comment type="catalytic activity">
    <reaction evidence="3">
        <text>cytidine + phosphate = cytosine + alpha-D-ribose 1-phosphate</text>
        <dbReference type="Rhea" id="RHEA:52540"/>
        <dbReference type="ChEBI" id="CHEBI:16040"/>
        <dbReference type="ChEBI" id="CHEBI:17562"/>
        <dbReference type="ChEBI" id="CHEBI:43474"/>
        <dbReference type="ChEBI" id="CHEBI:57720"/>
        <dbReference type="EC" id="2.4.2.2"/>
    </reaction>
</comment>
<dbReference type="CDD" id="cd20296">
    <property type="entry name" value="cupin_PpnP-like"/>
    <property type="match status" value="1"/>
</dbReference>
<keyword evidence="5" id="KW-1185">Reference proteome</keyword>
<dbReference type="HAMAP" id="MF_01537">
    <property type="entry name" value="Nucleos_phosphorylase_PpnP"/>
    <property type="match status" value="1"/>
</dbReference>
<dbReference type="PANTHER" id="PTHR36540:SF1">
    <property type="entry name" value="PYRIMIDINE_PURINE NUCLEOSIDE PHOSPHORYLASE"/>
    <property type="match status" value="1"/>
</dbReference>
<dbReference type="RefSeq" id="WP_132250218.1">
    <property type="nucleotide sequence ID" value="NZ_SMAL01000002.1"/>
</dbReference>
<dbReference type="EC" id="2.4.2.1" evidence="3"/>
<comment type="catalytic activity">
    <reaction evidence="3">
        <text>a purine D-ribonucleoside + phosphate = a purine nucleobase + alpha-D-ribose 1-phosphate</text>
        <dbReference type="Rhea" id="RHEA:19805"/>
        <dbReference type="ChEBI" id="CHEBI:26386"/>
        <dbReference type="ChEBI" id="CHEBI:43474"/>
        <dbReference type="ChEBI" id="CHEBI:57720"/>
        <dbReference type="ChEBI" id="CHEBI:142355"/>
        <dbReference type="EC" id="2.4.2.1"/>
    </reaction>
</comment>
<dbReference type="Pfam" id="PF06865">
    <property type="entry name" value="Ppnp"/>
    <property type="match status" value="1"/>
</dbReference>
<proteinExistence type="inferred from homology"/>
<dbReference type="InterPro" id="IPR009664">
    <property type="entry name" value="Ppnp"/>
</dbReference>
<dbReference type="GO" id="GO:0047975">
    <property type="term" value="F:guanosine phosphorylase activity"/>
    <property type="evidence" value="ECO:0007669"/>
    <property type="project" value="RHEA"/>
</dbReference>
<name>A0A4V2V0H1_9FIRM</name>
<evidence type="ECO:0000256" key="1">
    <source>
        <dbReference type="ARBA" id="ARBA00022676"/>
    </source>
</evidence>
<comment type="catalytic activity">
    <reaction evidence="3">
        <text>xanthosine + phosphate = alpha-D-ribose 1-phosphate + xanthine</text>
        <dbReference type="Rhea" id="RHEA:27638"/>
        <dbReference type="ChEBI" id="CHEBI:17712"/>
        <dbReference type="ChEBI" id="CHEBI:18107"/>
        <dbReference type="ChEBI" id="CHEBI:43474"/>
        <dbReference type="ChEBI" id="CHEBI:57720"/>
        <dbReference type="EC" id="2.4.2.1"/>
    </reaction>
</comment>
<dbReference type="PANTHER" id="PTHR36540">
    <property type="entry name" value="PYRIMIDINE/PURINE NUCLEOSIDE PHOSPHORYLASE"/>
    <property type="match status" value="1"/>
</dbReference>
<evidence type="ECO:0000313" key="5">
    <source>
        <dbReference type="Proteomes" id="UP000294902"/>
    </source>
</evidence>
<dbReference type="FunFam" id="2.60.120.10:FF:000016">
    <property type="entry name" value="Pyrimidine/purine nucleoside phosphorylase"/>
    <property type="match status" value="1"/>
</dbReference>
<accession>A0A4V2V0H1</accession>
<dbReference type="GO" id="GO:0004850">
    <property type="term" value="F:uridine phosphorylase activity"/>
    <property type="evidence" value="ECO:0007669"/>
    <property type="project" value="RHEA"/>
</dbReference>
<dbReference type="EMBL" id="SMAL01000002">
    <property type="protein sequence ID" value="TCT16097.1"/>
    <property type="molecule type" value="Genomic_DNA"/>
</dbReference>
<dbReference type="InterPro" id="IPR014710">
    <property type="entry name" value="RmlC-like_jellyroll"/>
</dbReference>
<dbReference type="OrthoDB" id="9793848at2"/>
<dbReference type="Gene3D" id="2.60.120.10">
    <property type="entry name" value="Jelly Rolls"/>
    <property type="match status" value="1"/>
</dbReference>
<evidence type="ECO:0000256" key="3">
    <source>
        <dbReference type="HAMAP-Rule" id="MF_01537"/>
    </source>
</evidence>
<comment type="catalytic activity">
    <reaction evidence="3">
        <text>guanosine + phosphate = alpha-D-ribose 1-phosphate + guanine</text>
        <dbReference type="Rhea" id="RHEA:13233"/>
        <dbReference type="ChEBI" id="CHEBI:16235"/>
        <dbReference type="ChEBI" id="CHEBI:16750"/>
        <dbReference type="ChEBI" id="CHEBI:43474"/>
        <dbReference type="ChEBI" id="CHEBI:57720"/>
        <dbReference type="EC" id="2.4.2.1"/>
    </reaction>
</comment>
<keyword evidence="1 3" id="KW-0328">Glycosyltransferase</keyword>
<comment type="similarity">
    <text evidence="3">Belongs to the nucleoside phosphorylase PpnP family.</text>
</comment>
<comment type="catalytic activity">
    <reaction evidence="3">
        <text>inosine + phosphate = alpha-D-ribose 1-phosphate + hypoxanthine</text>
        <dbReference type="Rhea" id="RHEA:27646"/>
        <dbReference type="ChEBI" id="CHEBI:17368"/>
        <dbReference type="ChEBI" id="CHEBI:17596"/>
        <dbReference type="ChEBI" id="CHEBI:43474"/>
        <dbReference type="ChEBI" id="CHEBI:57720"/>
        <dbReference type="EC" id="2.4.2.1"/>
    </reaction>
</comment>
<dbReference type="InterPro" id="IPR011051">
    <property type="entry name" value="RmlC_Cupin_sf"/>
</dbReference>
<reference evidence="4 5" key="1">
    <citation type="submission" date="2019-03" db="EMBL/GenBank/DDBJ databases">
        <title>Genomic Encyclopedia of Type Strains, Phase IV (KMG-IV): sequencing the most valuable type-strain genomes for metagenomic binning, comparative biology and taxonomic classification.</title>
        <authorList>
            <person name="Goeker M."/>
        </authorList>
    </citation>
    <scope>NUCLEOTIDE SEQUENCE [LARGE SCALE GENOMIC DNA]</scope>
    <source>
        <strain evidence="4 5">DSM 24629</strain>
    </source>
</reference>
<dbReference type="SUPFAM" id="SSF51182">
    <property type="entry name" value="RmlC-like cupins"/>
    <property type="match status" value="1"/>
</dbReference>
<sequence length="105" mass="11857">MEQFNNVTILKKANTYFDGKVTSRTIVFNSGETKTLGIMMPGEYEFGTDKKELMEILAGNMEVQLLGSEDWMTITGGQSFEVPRNSSFKLKVTELVDYCCSYLSE</sequence>